<dbReference type="InterPro" id="IPR005482">
    <property type="entry name" value="Biotin_COase_C"/>
</dbReference>
<dbReference type="PANTHER" id="PTHR18866">
    <property type="entry name" value="CARBOXYLASE:PYRUVATE/ACETYL-COA/PROPIONYL-COA CARBOXYLASE"/>
    <property type="match status" value="1"/>
</dbReference>
<dbReference type="InterPro" id="IPR005479">
    <property type="entry name" value="CPAse_ATP-bd"/>
</dbReference>
<dbReference type="PROSITE" id="PS50968">
    <property type="entry name" value="BIOTINYL_LIPOYL"/>
    <property type="match status" value="1"/>
</dbReference>
<dbReference type="Pfam" id="PF18140">
    <property type="entry name" value="PCC_BT"/>
    <property type="match status" value="1"/>
</dbReference>
<dbReference type="Pfam" id="PF02786">
    <property type="entry name" value="CPSase_L_D2"/>
    <property type="match status" value="1"/>
</dbReference>
<dbReference type="InterPro" id="IPR005481">
    <property type="entry name" value="BC-like_N"/>
</dbReference>
<dbReference type="Proteomes" id="UP000355283">
    <property type="component" value="Unassembled WGS sequence"/>
</dbReference>
<dbReference type="EMBL" id="SDOX01000122">
    <property type="protein sequence ID" value="TFJ81840.1"/>
    <property type="molecule type" value="Genomic_DNA"/>
</dbReference>
<dbReference type="GO" id="GO:0005739">
    <property type="term" value="C:mitochondrion"/>
    <property type="evidence" value="ECO:0007669"/>
    <property type="project" value="TreeGrafter"/>
</dbReference>
<dbReference type="Gene3D" id="3.30.470.20">
    <property type="entry name" value="ATP-grasp fold, B domain"/>
    <property type="match status" value="1"/>
</dbReference>
<dbReference type="Gene3D" id="3.30.700.30">
    <property type="match status" value="1"/>
</dbReference>
<dbReference type="InterPro" id="IPR011764">
    <property type="entry name" value="Biotin_carboxylation_dom"/>
</dbReference>
<comment type="cofactor">
    <cofactor evidence="1">
        <name>biotin</name>
        <dbReference type="ChEBI" id="CHEBI:57586"/>
    </cofactor>
</comment>
<keyword evidence="7 14" id="KW-0067">ATP-binding</keyword>
<keyword evidence="12" id="KW-0092">Biotin</keyword>
<evidence type="ECO:0000256" key="6">
    <source>
        <dbReference type="ARBA" id="ARBA00022741"/>
    </source>
</evidence>
<dbReference type="Pfam" id="PF00364">
    <property type="entry name" value="Biotin_lipoyl"/>
    <property type="match status" value="1"/>
</dbReference>
<dbReference type="InterPro" id="IPR016185">
    <property type="entry name" value="PreATP-grasp_dom_sf"/>
</dbReference>
<keyword evidence="10" id="KW-0443">Lipid metabolism</keyword>
<dbReference type="GO" id="GO:0004658">
    <property type="term" value="F:propionyl-CoA carboxylase activity"/>
    <property type="evidence" value="ECO:0007669"/>
    <property type="project" value="UniProtKB-EC"/>
</dbReference>
<comment type="catalytic activity">
    <reaction evidence="13">
        <text>propanoyl-CoA + hydrogencarbonate + ATP = (S)-methylmalonyl-CoA + ADP + phosphate + H(+)</text>
        <dbReference type="Rhea" id="RHEA:23720"/>
        <dbReference type="ChEBI" id="CHEBI:15378"/>
        <dbReference type="ChEBI" id="CHEBI:17544"/>
        <dbReference type="ChEBI" id="CHEBI:30616"/>
        <dbReference type="ChEBI" id="CHEBI:43474"/>
        <dbReference type="ChEBI" id="CHEBI:57327"/>
        <dbReference type="ChEBI" id="CHEBI:57392"/>
        <dbReference type="ChEBI" id="CHEBI:456216"/>
        <dbReference type="EC" id="6.4.1.3"/>
    </reaction>
    <physiologicalReaction direction="left-to-right" evidence="13">
        <dbReference type="Rhea" id="RHEA:23721"/>
    </physiologicalReaction>
</comment>
<dbReference type="InterPro" id="IPR011053">
    <property type="entry name" value="Single_hybrid_motif"/>
</dbReference>
<evidence type="ECO:0000259" key="17">
    <source>
        <dbReference type="PROSITE" id="PS50979"/>
    </source>
</evidence>
<keyword evidence="5" id="KW-0479">Metal-binding</keyword>
<feature type="domain" description="Lipoyl-binding" evidence="15">
    <location>
        <begin position="703"/>
        <end position="778"/>
    </location>
</feature>
<dbReference type="CDD" id="cd06850">
    <property type="entry name" value="biotinyl_domain"/>
    <property type="match status" value="1"/>
</dbReference>
<evidence type="ECO:0000256" key="11">
    <source>
        <dbReference type="ARBA" id="ARBA00023211"/>
    </source>
</evidence>
<organism evidence="18 19">
    <name type="scientific">Nannochloropsis salina CCMP1776</name>
    <dbReference type="NCBI Taxonomy" id="1027361"/>
    <lineage>
        <taxon>Eukaryota</taxon>
        <taxon>Sar</taxon>
        <taxon>Stramenopiles</taxon>
        <taxon>Ochrophyta</taxon>
        <taxon>Eustigmatophyceae</taxon>
        <taxon>Eustigmatales</taxon>
        <taxon>Monodopsidaceae</taxon>
        <taxon>Microchloropsis</taxon>
        <taxon>Microchloropsis salina</taxon>
    </lineage>
</organism>
<feature type="domain" description="ATP-grasp" evidence="16">
    <location>
        <begin position="190"/>
        <end position="387"/>
    </location>
</feature>
<dbReference type="PANTHER" id="PTHR18866:SF33">
    <property type="entry name" value="METHYLCROTONOYL-COA CARBOXYLASE SUBUNIT ALPHA, MITOCHONDRIAL-RELATED"/>
    <property type="match status" value="1"/>
</dbReference>
<accession>A0A4D9CRP4</accession>
<evidence type="ECO:0000313" key="19">
    <source>
        <dbReference type="Proteomes" id="UP000355283"/>
    </source>
</evidence>
<evidence type="ECO:0000256" key="1">
    <source>
        <dbReference type="ARBA" id="ARBA00001953"/>
    </source>
</evidence>
<dbReference type="SMART" id="SM00878">
    <property type="entry name" value="Biotin_carb_C"/>
    <property type="match status" value="1"/>
</dbReference>
<dbReference type="FunFam" id="3.30.1490.20:FF:000003">
    <property type="entry name" value="acetyl-CoA carboxylase isoform X1"/>
    <property type="match status" value="1"/>
</dbReference>
<sequence>MWCGTSRFGFRYLGKVTKTKTLVPWKSIKNNRIAAANQWAFARSLSSVSSASRVGNASEQSKQKHAKVKPFDKVLIANRGEIACRVIRTCKRLGIRTVAVYSEADSRALHVQQADEAVCIGPAPSLQSYLSIPKIIAAIKATGAQAVHPGYGFLSENKLFSKAVEEEAGAVFIGPTEYSIDAMGDKITSKKLALKAGVHTVPGYQGIVKDGEEAAKIAADIGYPVMIKASAGGGGKGMRVAYNDKEAKEGFRLSTEEARKSFGDDRIFVEKFIENPHHVEIQLVADTHGGVACFPERECSIQRRNQKVLEESPSVLLKPETRRAMQEQAAMLARAVKYRSAGTVEFLVDEDQNFYFLEMNTRLQVEHPVTEYVSGEDLVEHMLWVAAGEALPERLTAQPVPFKGWAMEARVYAEDPLRGFLPSTGHLITYREPRHLMEMESEGGVPAVRIDTGVYEGSEISMFYDPMIAKLVSYGSTRAEALERLNEALDAYVIQGLSHNLCFLKELARHPRFAKGATSTKFIPQEFPDGFHGVLLTAEEKRYAVTTAVLMHLVKADTLSTVEGQLSSYEARGAFSAGFFVHLGGQTVGADGERSKEKEVYEVTIDPAASTESDTVIRVVPLTEGMEKGKKSKEVCSQTVTVRDIDWELGVPLFRAHMDGGLRTLQCLASRTLGYDLFYGGAYLSVEVYEPREQALLKHMLPVLEVDNSKYLQCPMPGQLISLAVQEGDVVEVGQELAIVEAMKMQNILRAPKKTTIQKLRAEVGSSLKVDQVILEFAVPGDGGK</sequence>
<evidence type="ECO:0000259" key="15">
    <source>
        <dbReference type="PROSITE" id="PS50968"/>
    </source>
</evidence>
<dbReference type="FunFam" id="3.30.470.20:FF:000028">
    <property type="entry name" value="Methylcrotonoyl-CoA carboxylase subunit alpha, mitochondrial"/>
    <property type="match status" value="1"/>
</dbReference>
<evidence type="ECO:0000256" key="14">
    <source>
        <dbReference type="PROSITE-ProRule" id="PRU00409"/>
    </source>
</evidence>
<comment type="pathway">
    <text evidence="2">Metabolic intermediate metabolism; propanoyl-CoA degradation; succinyl-CoA from propanoyl-CoA: step 1/3.</text>
</comment>
<comment type="caution">
    <text evidence="18">The sequence shown here is derived from an EMBL/GenBank/DDBJ whole genome shotgun (WGS) entry which is preliminary data.</text>
</comment>
<dbReference type="GO" id="GO:0046872">
    <property type="term" value="F:metal ion binding"/>
    <property type="evidence" value="ECO:0007669"/>
    <property type="project" value="UniProtKB-KW"/>
</dbReference>
<dbReference type="Pfam" id="PF02785">
    <property type="entry name" value="Biotin_carb_C"/>
    <property type="match status" value="1"/>
</dbReference>
<dbReference type="SUPFAM" id="SSF56059">
    <property type="entry name" value="Glutathione synthetase ATP-binding domain-like"/>
    <property type="match status" value="1"/>
</dbReference>
<dbReference type="UniPathway" id="UPA00945">
    <property type="reaction ID" value="UER00908"/>
</dbReference>
<dbReference type="Pfam" id="PF00289">
    <property type="entry name" value="Biotin_carb_N"/>
    <property type="match status" value="1"/>
</dbReference>
<gene>
    <name evidence="18" type="ORF">NSK_007087</name>
</gene>
<evidence type="ECO:0000313" key="18">
    <source>
        <dbReference type="EMBL" id="TFJ81840.1"/>
    </source>
</evidence>
<dbReference type="AlphaFoldDB" id="A0A4D9CRP4"/>
<dbReference type="SUPFAM" id="SSF52440">
    <property type="entry name" value="PreATP-grasp domain"/>
    <property type="match status" value="1"/>
</dbReference>
<dbReference type="InterPro" id="IPR041265">
    <property type="entry name" value="PCC_BT"/>
</dbReference>
<evidence type="ECO:0000256" key="3">
    <source>
        <dbReference type="ARBA" id="ARBA00013050"/>
    </source>
</evidence>
<reference evidence="18 19" key="1">
    <citation type="submission" date="2019-01" db="EMBL/GenBank/DDBJ databases">
        <title>Nuclear Genome Assembly of the Microalgal Biofuel strain Nannochloropsis salina CCMP1776.</title>
        <authorList>
            <person name="Hovde B."/>
        </authorList>
    </citation>
    <scope>NUCLEOTIDE SEQUENCE [LARGE SCALE GENOMIC DNA]</scope>
    <source>
        <strain evidence="18 19">CCMP1776</strain>
    </source>
</reference>
<dbReference type="GO" id="GO:0016042">
    <property type="term" value="P:lipid catabolic process"/>
    <property type="evidence" value="ECO:0007669"/>
    <property type="project" value="UniProtKB-KW"/>
</dbReference>
<evidence type="ECO:0000256" key="8">
    <source>
        <dbReference type="ARBA" id="ARBA00022842"/>
    </source>
</evidence>
<dbReference type="PROSITE" id="PS00866">
    <property type="entry name" value="CPSASE_1"/>
    <property type="match status" value="1"/>
</dbReference>
<keyword evidence="11" id="KW-0464">Manganese</keyword>
<feature type="domain" description="Biotin carboxylation" evidence="17">
    <location>
        <begin position="70"/>
        <end position="528"/>
    </location>
</feature>
<dbReference type="PROSITE" id="PS50979">
    <property type="entry name" value="BC"/>
    <property type="match status" value="1"/>
</dbReference>
<dbReference type="GO" id="GO:0005524">
    <property type="term" value="F:ATP binding"/>
    <property type="evidence" value="ECO:0007669"/>
    <property type="project" value="UniProtKB-UniRule"/>
</dbReference>
<evidence type="ECO:0000256" key="13">
    <source>
        <dbReference type="ARBA" id="ARBA00049495"/>
    </source>
</evidence>
<dbReference type="PROSITE" id="PS50975">
    <property type="entry name" value="ATP_GRASP"/>
    <property type="match status" value="1"/>
</dbReference>
<dbReference type="InterPro" id="IPR011761">
    <property type="entry name" value="ATP-grasp"/>
</dbReference>
<dbReference type="InterPro" id="IPR050856">
    <property type="entry name" value="Biotin_carboxylase_complex"/>
</dbReference>
<dbReference type="SUPFAM" id="SSF51246">
    <property type="entry name" value="Rudiment single hybrid motif"/>
    <property type="match status" value="1"/>
</dbReference>
<evidence type="ECO:0000256" key="5">
    <source>
        <dbReference type="ARBA" id="ARBA00022723"/>
    </source>
</evidence>
<evidence type="ECO:0000256" key="2">
    <source>
        <dbReference type="ARBA" id="ARBA00005060"/>
    </source>
</evidence>
<dbReference type="PROSITE" id="PS00867">
    <property type="entry name" value="CPSASE_2"/>
    <property type="match status" value="1"/>
</dbReference>
<dbReference type="InterPro" id="IPR000089">
    <property type="entry name" value="Biotin_lipoyl"/>
</dbReference>
<protein>
    <recommendedName>
        <fullName evidence="3">propionyl-CoA carboxylase</fullName>
        <ecNumber evidence="3">6.4.1.3</ecNumber>
    </recommendedName>
</protein>
<dbReference type="OrthoDB" id="196847at2759"/>
<evidence type="ECO:0000256" key="9">
    <source>
        <dbReference type="ARBA" id="ARBA00022963"/>
    </source>
</evidence>
<evidence type="ECO:0000256" key="7">
    <source>
        <dbReference type="ARBA" id="ARBA00022840"/>
    </source>
</evidence>
<evidence type="ECO:0000256" key="12">
    <source>
        <dbReference type="ARBA" id="ARBA00023267"/>
    </source>
</evidence>
<dbReference type="InterPro" id="IPR011054">
    <property type="entry name" value="Rudment_hybrid_motif"/>
</dbReference>
<dbReference type="PROSITE" id="PS00188">
    <property type="entry name" value="BIOTIN"/>
    <property type="match status" value="1"/>
</dbReference>
<evidence type="ECO:0000256" key="4">
    <source>
        <dbReference type="ARBA" id="ARBA00022598"/>
    </source>
</evidence>
<dbReference type="EC" id="6.4.1.3" evidence="3"/>
<dbReference type="Gene3D" id="2.40.50.100">
    <property type="match status" value="1"/>
</dbReference>
<evidence type="ECO:0000256" key="10">
    <source>
        <dbReference type="ARBA" id="ARBA00023098"/>
    </source>
</evidence>
<proteinExistence type="predicted"/>
<keyword evidence="19" id="KW-1185">Reference proteome</keyword>
<keyword evidence="6 14" id="KW-0547">Nucleotide-binding</keyword>
<dbReference type="InterPro" id="IPR001882">
    <property type="entry name" value="Biotin_BS"/>
</dbReference>
<name>A0A4D9CRP4_9STRA</name>
<evidence type="ECO:0000259" key="16">
    <source>
        <dbReference type="PROSITE" id="PS50975"/>
    </source>
</evidence>
<keyword evidence="4" id="KW-0436">Ligase</keyword>
<dbReference type="SUPFAM" id="SSF51230">
    <property type="entry name" value="Single hybrid motif"/>
    <property type="match status" value="1"/>
</dbReference>
<dbReference type="FunFam" id="3.40.50.20:FF:000010">
    <property type="entry name" value="Propionyl-CoA carboxylase subunit alpha"/>
    <property type="match status" value="1"/>
</dbReference>
<keyword evidence="9" id="KW-0442">Lipid degradation</keyword>
<keyword evidence="8" id="KW-0460">Magnesium</keyword>